<dbReference type="AlphaFoldDB" id="A0A931DU62"/>
<dbReference type="InterPro" id="IPR036457">
    <property type="entry name" value="PPM-type-like_dom_sf"/>
</dbReference>
<dbReference type="Gene3D" id="3.60.40.10">
    <property type="entry name" value="PPM-type phosphatase domain"/>
    <property type="match status" value="1"/>
</dbReference>
<keyword evidence="4" id="KW-1185">Reference proteome</keyword>
<protein>
    <submittedName>
        <fullName evidence="3">Serine phosphatase RsbU (Regulator of sigma subunit)</fullName>
    </submittedName>
</protein>
<dbReference type="RefSeq" id="WP_197015926.1">
    <property type="nucleotide sequence ID" value="NZ_BAABES010000003.1"/>
</dbReference>
<dbReference type="Proteomes" id="UP000614047">
    <property type="component" value="Unassembled WGS sequence"/>
</dbReference>
<accession>A0A931DU62</accession>
<comment type="caution">
    <text evidence="3">The sequence shown here is derived from an EMBL/GenBank/DDBJ whole genome shotgun (WGS) entry which is preliminary data.</text>
</comment>
<dbReference type="PANTHER" id="PTHR43156:SF2">
    <property type="entry name" value="STAGE II SPORULATION PROTEIN E"/>
    <property type="match status" value="1"/>
</dbReference>
<dbReference type="Gene3D" id="3.30.450.40">
    <property type="match status" value="1"/>
</dbReference>
<gene>
    <name evidence="3" type="ORF">IW256_008039</name>
</gene>
<proteinExistence type="predicted"/>
<dbReference type="SMART" id="SM00331">
    <property type="entry name" value="PP2C_SIG"/>
    <property type="match status" value="1"/>
</dbReference>
<dbReference type="InterPro" id="IPR029016">
    <property type="entry name" value="GAF-like_dom_sf"/>
</dbReference>
<name>A0A931DU62_9ACTN</name>
<dbReference type="GO" id="GO:0016791">
    <property type="term" value="F:phosphatase activity"/>
    <property type="evidence" value="ECO:0007669"/>
    <property type="project" value="TreeGrafter"/>
</dbReference>
<feature type="domain" description="PPM-type phosphatase" evidence="2">
    <location>
        <begin position="199"/>
        <end position="414"/>
    </location>
</feature>
<evidence type="ECO:0000259" key="2">
    <source>
        <dbReference type="SMART" id="SM00331"/>
    </source>
</evidence>
<dbReference type="PANTHER" id="PTHR43156">
    <property type="entry name" value="STAGE II SPORULATION PROTEIN E-RELATED"/>
    <property type="match status" value="1"/>
</dbReference>
<evidence type="ECO:0000313" key="3">
    <source>
        <dbReference type="EMBL" id="MBG6093926.1"/>
    </source>
</evidence>
<dbReference type="EMBL" id="JADOUA010000001">
    <property type="protein sequence ID" value="MBG6093926.1"/>
    <property type="molecule type" value="Genomic_DNA"/>
</dbReference>
<evidence type="ECO:0000313" key="4">
    <source>
        <dbReference type="Proteomes" id="UP000614047"/>
    </source>
</evidence>
<dbReference type="InterPro" id="IPR001932">
    <property type="entry name" value="PPM-type_phosphatase-like_dom"/>
</dbReference>
<evidence type="ECO:0000256" key="1">
    <source>
        <dbReference type="ARBA" id="ARBA00022801"/>
    </source>
</evidence>
<organism evidence="3 4">
    <name type="scientific">Actinomadura viridis</name>
    <dbReference type="NCBI Taxonomy" id="58110"/>
    <lineage>
        <taxon>Bacteria</taxon>
        <taxon>Bacillati</taxon>
        <taxon>Actinomycetota</taxon>
        <taxon>Actinomycetes</taxon>
        <taxon>Streptosporangiales</taxon>
        <taxon>Thermomonosporaceae</taxon>
        <taxon>Actinomadura</taxon>
    </lineage>
</organism>
<dbReference type="Pfam" id="PF07228">
    <property type="entry name" value="SpoIIE"/>
    <property type="match status" value="1"/>
</dbReference>
<dbReference type="InterPro" id="IPR052016">
    <property type="entry name" value="Bact_Sigma-Reg"/>
</dbReference>
<reference evidence="3" key="1">
    <citation type="submission" date="2020-11" db="EMBL/GenBank/DDBJ databases">
        <title>Sequencing the genomes of 1000 actinobacteria strains.</title>
        <authorList>
            <person name="Klenk H.-P."/>
        </authorList>
    </citation>
    <scope>NUCLEOTIDE SEQUENCE</scope>
    <source>
        <strain evidence="3">DSM 43175</strain>
    </source>
</reference>
<keyword evidence="1" id="KW-0378">Hydrolase</keyword>
<sequence>MISPGRPELVERALRAAPSHALPEVLAARIRDLFPAAGRARLLLADYHLRVLFPADLDPLDGDREPEAVKVHGTAAGRAFASLGSVLAPARAAAGGGEPRQVLYVPVTARGERLGVLSVELTGSASPSGSASGPVSGLLSGGGREADQADLAEIGEITGEALKLAWNLTDRYERIRRRRRMSLAAELQWQLLPGQGCAGPEFSLAGHLEPAYSIGGDGFDWTTERDHLTLSVINGSGTGIRAALLTSLTIGALRNARRSGADLAEQVSLAGDTVYGRYGGKEFTEALVMRVELGTGLVSVIDAGSPRILRIRGSQVTPIELEHQMPPGMFADTEYRPQHFHLEPGDRLVIISAGLSTPSEGQDSDGGPFQVEKAIRRARLLPTPEVPLSIIGALLDHRHDQDLTDDAVVVCLDWKNNGTGTTGR</sequence>